<gene>
    <name evidence="5" type="ORF">RHSIM_Rhsim03G0148700</name>
</gene>
<evidence type="ECO:0000313" key="5">
    <source>
        <dbReference type="EMBL" id="KAF7148225.1"/>
    </source>
</evidence>
<dbReference type="AlphaFoldDB" id="A0A834LQ73"/>
<dbReference type="EMBL" id="WJXA01000003">
    <property type="protein sequence ID" value="KAF7148225.1"/>
    <property type="molecule type" value="Genomic_DNA"/>
</dbReference>
<comment type="similarity">
    <text evidence="1 3">Belongs to the sulfotransferase 1 family.</text>
</comment>
<keyword evidence="6" id="KW-1185">Reference proteome</keyword>
<accession>A0A834LQ73</accession>
<evidence type="ECO:0000256" key="1">
    <source>
        <dbReference type="ARBA" id="ARBA00005771"/>
    </source>
</evidence>
<evidence type="ECO:0000313" key="6">
    <source>
        <dbReference type="Proteomes" id="UP000626092"/>
    </source>
</evidence>
<protein>
    <recommendedName>
        <fullName evidence="3">Sulfotransferase</fullName>
        <ecNumber evidence="3">2.8.2.-</ecNumber>
    </recommendedName>
</protein>
<sequence>METDLQGFHEDTSFLSTLPKTKWKLGGDMTILQWKGFWFMPEVVKSVISIENQFNPIPSDILLVSFPKTGTTWLKALTATILDHSSYPKSHSRTDPLQTRNPHELIPFLELETFGENPPRDINQFPSPRVFSTHFPYSALPESIKNSGCRIIYISRNPADAFVSGWHFYKMMFGSKIPLEEAFDDFCKGTVPRGPFVDHVLEYWLQREKKNVLFVTYEELTEDPNVHVRRIAEFLGCSLSGDEVEQVVWKCSYARLSKLGVNNGEEERVNFSGMKLSSFFRRGVVGDGKKLLSPEMVERIETLAKHKWEGSGLELKMLVADRP</sequence>
<proteinExistence type="inferred from homology"/>
<evidence type="ECO:0000256" key="3">
    <source>
        <dbReference type="RuleBase" id="RU361155"/>
    </source>
</evidence>
<dbReference type="Gene3D" id="3.40.50.300">
    <property type="entry name" value="P-loop containing nucleotide triphosphate hydrolases"/>
    <property type="match status" value="1"/>
</dbReference>
<dbReference type="EC" id="2.8.2.-" evidence="3"/>
<dbReference type="OrthoDB" id="205623at2759"/>
<evidence type="ECO:0000256" key="2">
    <source>
        <dbReference type="ARBA" id="ARBA00022679"/>
    </source>
</evidence>
<evidence type="ECO:0000259" key="4">
    <source>
        <dbReference type="Pfam" id="PF00685"/>
    </source>
</evidence>
<dbReference type="GO" id="GO:0008146">
    <property type="term" value="F:sulfotransferase activity"/>
    <property type="evidence" value="ECO:0007669"/>
    <property type="project" value="InterPro"/>
</dbReference>
<dbReference type="PANTHER" id="PTHR11783">
    <property type="entry name" value="SULFOTRANSFERASE SULT"/>
    <property type="match status" value="1"/>
</dbReference>
<dbReference type="Proteomes" id="UP000626092">
    <property type="component" value="Unassembled WGS sequence"/>
</dbReference>
<keyword evidence="2 3" id="KW-0808">Transferase</keyword>
<dbReference type="InterPro" id="IPR000863">
    <property type="entry name" value="Sulfotransferase_dom"/>
</dbReference>
<feature type="domain" description="Sulfotransferase" evidence="4">
    <location>
        <begin position="58"/>
        <end position="311"/>
    </location>
</feature>
<dbReference type="InterPro" id="IPR027417">
    <property type="entry name" value="P-loop_NTPase"/>
</dbReference>
<reference evidence="5" key="1">
    <citation type="submission" date="2019-11" db="EMBL/GenBank/DDBJ databases">
        <authorList>
            <person name="Liu Y."/>
            <person name="Hou J."/>
            <person name="Li T.-Q."/>
            <person name="Guan C.-H."/>
            <person name="Wu X."/>
            <person name="Wu H.-Z."/>
            <person name="Ling F."/>
            <person name="Zhang R."/>
            <person name="Shi X.-G."/>
            <person name="Ren J.-P."/>
            <person name="Chen E.-F."/>
            <person name="Sun J.-M."/>
        </authorList>
    </citation>
    <scope>NUCLEOTIDE SEQUENCE</scope>
    <source>
        <strain evidence="5">Adult_tree_wgs_1</strain>
        <tissue evidence="5">Leaves</tissue>
    </source>
</reference>
<comment type="caution">
    <text evidence="5">The sequence shown here is derived from an EMBL/GenBank/DDBJ whole genome shotgun (WGS) entry which is preliminary data.</text>
</comment>
<dbReference type="Pfam" id="PF00685">
    <property type="entry name" value="Sulfotransfer_1"/>
    <property type="match status" value="1"/>
</dbReference>
<name>A0A834LQ73_RHOSS</name>
<dbReference type="SUPFAM" id="SSF52540">
    <property type="entry name" value="P-loop containing nucleoside triphosphate hydrolases"/>
    <property type="match status" value="1"/>
</dbReference>
<organism evidence="5 6">
    <name type="scientific">Rhododendron simsii</name>
    <name type="common">Sims's rhododendron</name>
    <dbReference type="NCBI Taxonomy" id="118357"/>
    <lineage>
        <taxon>Eukaryota</taxon>
        <taxon>Viridiplantae</taxon>
        <taxon>Streptophyta</taxon>
        <taxon>Embryophyta</taxon>
        <taxon>Tracheophyta</taxon>
        <taxon>Spermatophyta</taxon>
        <taxon>Magnoliopsida</taxon>
        <taxon>eudicotyledons</taxon>
        <taxon>Gunneridae</taxon>
        <taxon>Pentapetalae</taxon>
        <taxon>asterids</taxon>
        <taxon>Ericales</taxon>
        <taxon>Ericaceae</taxon>
        <taxon>Ericoideae</taxon>
        <taxon>Rhodoreae</taxon>
        <taxon>Rhododendron</taxon>
    </lineage>
</organism>